<evidence type="ECO:0000313" key="3">
    <source>
        <dbReference type="Proteomes" id="UP000539538"/>
    </source>
</evidence>
<keyword evidence="1" id="KW-0732">Signal</keyword>
<dbReference type="EMBL" id="JACHOT010000002">
    <property type="protein sequence ID" value="MBB4650871.1"/>
    <property type="molecule type" value="Genomic_DNA"/>
</dbReference>
<feature type="signal peptide" evidence="1">
    <location>
        <begin position="1"/>
        <end position="17"/>
    </location>
</feature>
<name>A0ABR6L2P8_9HYPH</name>
<protein>
    <recommendedName>
        <fullName evidence="4">Secreted protein</fullName>
    </recommendedName>
</protein>
<evidence type="ECO:0000256" key="1">
    <source>
        <dbReference type="SAM" id="SignalP"/>
    </source>
</evidence>
<dbReference type="Proteomes" id="UP000539538">
    <property type="component" value="Unassembled WGS sequence"/>
</dbReference>
<evidence type="ECO:0008006" key="4">
    <source>
        <dbReference type="Google" id="ProtNLM"/>
    </source>
</evidence>
<sequence>MRRLVLAIALVVPWSMAAAEEISSAYTEIRAEQDCVTYEKAGADDGDFANFACPGYRGYPVLMFTGDLRVSMFYGFPPAKLDGVLWQSFGTFNSTGGKIEWRISSHDGLSVPFATIHRWYVQDEASEAKQIEVLVVAKVGQPGKADGCAVGLVLATGKPNANDLARKIADEQARDFACGADERVLIGEPIPEFISVDKTAN</sequence>
<dbReference type="RefSeq" id="WP_183262834.1">
    <property type="nucleotide sequence ID" value="NZ_BAAAVZ010000002.1"/>
</dbReference>
<accession>A0ABR6L2P8</accession>
<reference evidence="2 3" key="1">
    <citation type="submission" date="2020-08" db="EMBL/GenBank/DDBJ databases">
        <title>Genomic Encyclopedia of Type Strains, Phase IV (KMG-IV): sequencing the most valuable type-strain genomes for metagenomic binning, comparative biology and taxonomic classification.</title>
        <authorList>
            <person name="Goeker M."/>
        </authorList>
    </citation>
    <scope>NUCLEOTIDE SEQUENCE [LARGE SCALE GENOMIC DNA]</scope>
    <source>
        <strain evidence="2 3">DSM 7050</strain>
    </source>
</reference>
<keyword evidence="3" id="KW-1185">Reference proteome</keyword>
<feature type="chain" id="PRO_5046191576" description="Secreted protein" evidence="1">
    <location>
        <begin position="18"/>
        <end position="201"/>
    </location>
</feature>
<gene>
    <name evidence="2" type="ORF">GGQ99_002626</name>
</gene>
<proteinExistence type="predicted"/>
<evidence type="ECO:0000313" key="2">
    <source>
        <dbReference type="EMBL" id="MBB4650871.1"/>
    </source>
</evidence>
<organism evidence="2 3">
    <name type="scientific">Aminobacter niigataensis</name>
    <dbReference type="NCBI Taxonomy" id="83265"/>
    <lineage>
        <taxon>Bacteria</taxon>
        <taxon>Pseudomonadati</taxon>
        <taxon>Pseudomonadota</taxon>
        <taxon>Alphaproteobacteria</taxon>
        <taxon>Hyphomicrobiales</taxon>
        <taxon>Phyllobacteriaceae</taxon>
        <taxon>Aminobacter</taxon>
    </lineage>
</organism>
<comment type="caution">
    <text evidence="2">The sequence shown here is derived from an EMBL/GenBank/DDBJ whole genome shotgun (WGS) entry which is preliminary data.</text>
</comment>